<dbReference type="PROSITE" id="PS00171">
    <property type="entry name" value="TIM_1"/>
    <property type="match status" value="1"/>
</dbReference>
<dbReference type="AlphaFoldDB" id="A0A7S3NGW8"/>
<dbReference type="GO" id="GO:0004807">
    <property type="term" value="F:triose-phosphate isomerase activity"/>
    <property type="evidence" value="ECO:0007669"/>
    <property type="project" value="UniProtKB-EC"/>
</dbReference>
<accession>A0A7S3NGW8</accession>
<evidence type="ECO:0000256" key="9">
    <source>
        <dbReference type="ARBA" id="ARBA00052432"/>
    </source>
</evidence>
<evidence type="ECO:0000256" key="4">
    <source>
        <dbReference type="ARBA" id="ARBA00011738"/>
    </source>
</evidence>
<evidence type="ECO:0000256" key="11">
    <source>
        <dbReference type="RuleBase" id="RU363013"/>
    </source>
</evidence>
<reference evidence="13" key="1">
    <citation type="submission" date="2021-01" db="EMBL/GenBank/DDBJ databases">
        <authorList>
            <person name="Corre E."/>
            <person name="Pelletier E."/>
            <person name="Niang G."/>
            <person name="Scheremetjew M."/>
            <person name="Finn R."/>
            <person name="Kale V."/>
            <person name="Holt S."/>
            <person name="Cochrane G."/>
            <person name="Meng A."/>
            <person name="Brown T."/>
            <person name="Cohen L."/>
        </authorList>
    </citation>
    <scope>NUCLEOTIDE SEQUENCE</scope>
    <source>
        <strain evidence="13">CCMP1510</strain>
    </source>
</reference>
<dbReference type="PANTHER" id="PTHR21139:SF42">
    <property type="entry name" value="TRIOSEPHOSPHATE ISOMERASE"/>
    <property type="match status" value="1"/>
</dbReference>
<dbReference type="FunFam" id="3.20.20.70:FF:000016">
    <property type="entry name" value="Triosephosphate isomerase"/>
    <property type="match status" value="1"/>
</dbReference>
<comment type="function">
    <text evidence="10">Catalyzes the interconversion of glyceraldehyde 3-phosphate and dihydroxyacetone phosphate in the glycolytic and gluconeogenic pathways.</text>
</comment>
<dbReference type="InterPro" id="IPR013785">
    <property type="entry name" value="Aldolase_TIM"/>
</dbReference>
<dbReference type="HAMAP" id="MF_00147_B">
    <property type="entry name" value="TIM_B"/>
    <property type="match status" value="1"/>
</dbReference>
<comment type="similarity">
    <text evidence="3 11">Belongs to the triosephosphate isomerase family.</text>
</comment>
<keyword evidence="7 11" id="KW-0324">Glycolysis</keyword>
<dbReference type="EMBL" id="HBIJ01001333">
    <property type="protein sequence ID" value="CAE0360262.1"/>
    <property type="molecule type" value="Transcribed_RNA"/>
</dbReference>
<dbReference type="PROSITE" id="PS51440">
    <property type="entry name" value="TIM_2"/>
    <property type="match status" value="1"/>
</dbReference>
<gene>
    <name evidence="13" type="ORF">ALAG00032_LOCUS992</name>
</gene>
<dbReference type="InterPro" id="IPR000652">
    <property type="entry name" value="Triosephosphate_isomerase"/>
</dbReference>
<dbReference type="GO" id="GO:0005829">
    <property type="term" value="C:cytosol"/>
    <property type="evidence" value="ECO:0007669"/>
    <property type="project" value="TreeGrafter"/>
</dbReference>
<dbReference type="NCBIfam" id="TIGR00419">
    <property type="entry name" value="tim"/>
    <property type="match status" value="1"/>
</dbReference>
<dbReference type="CDD" id="cd00311">
    <property type="entry name" value="TIM"/>
    <property type="match status" value="1"/>
</dbReference>
<comment type="catalytic activity">
    <reaction evidence="9">
        <text>D-glyceraldehyde 3-phosphate = dihydroxyacetone phosphate</text>
        <dbReference type="Rhea" id="RHEA:18585"/>
        <dbReference type="ChEBI" id="CHEBI:57642"/>
        <dbReference type="ChEBI" id="CHEBI:59776"/>
        <dbReference type="EC" id="5.3.1.1"/>
    </reaction>
    <physiologicalReaction direction="left-to-right" evidence="9">
        <dbReference type="Rhea" id="RHEA:18586"/>
    </physiologicalReaction>
</comment>
<comment type="pathway">
    <text evidence="1 11">Carbohydrate degradation; glycolysis; D-glyceraldehyde 3-phosphate from glycerone phosphate: step 1/1.</text>
</comment>
<dbReference type="GO" id="GO:0019563">
    <property type="term" value="P:glycerol catabolic process"/>
    <property type="evidence" value="ECO:0007669"/>
    <property type="project" value="TreeGrafter"/>
</dbReference>
<evidence type="ECO:0000256" key="2">
    <source>
        <dbReference type="ARBA" id="ARBA00004742"/>
    </source>
</evidence>
<dbReference type="EC" id="5.3.1.1" evidence="11"/>
<evidence type="ECO:0000313" key="13">
    <source>
        <dbReference type="EMBL" id="CAE0360262.1"/>
    </source>
</evidence>
<sequence>MAPVMKCALLVSSATAFSVFTKPAVTPRVTSAREASARTSIIGGNWKMNPASLTEAVDLANALVSASSDLRGEAIVFPPAPFLTAVGDIIKDSPIHLGAQCIYYENGGAYTGAMSASMAKSVGATYILAGHSERRVVFGDNDDDINRQVLKTIENGMKPCLCIGETKDEYESNLVQSVCAIQLAKCLVGVSKEDMKDIVIAYEPVWAIGTGLVCPSDVAQNTHEFIRSKIADMYDMETAEAVRIQYGGSVSPESVDELMSMPDIDGCLVGGASLVGEKFSRILQYE</sequence>
<comment type="subunit">
    <text evidence="4">Homodimer.</text>
</comment>
<dbReference type="InterPro" id="IPR022896">
    <property type="entry name" value="TrioseP_Isoase_bac/euk"/>
</dbReference>
<keyword evidence="8 11" id="KW-0413">Isomerase</keyword>
<dbReference type="SUPFAM" id="SSF51351">
    <property type="entry name" value="Triosephosphate isomerase (TIM)"/>
    <property type="match status" value="1"/>
</dbReference>
<dbReference type="Pfam" id="PF00121">
    <property type="entry name" value="TIM"/>
    <property type="match status" value="1"/>
</dbReference>
<dbReference type="InterPro" id="IPR020861">
    <property type="entry name" value="Triosephosphate_isomerase_AS"/>
</dbReference>
<keyword evidence="5 11" id="KW-0312">Gluconeogenesis</keyword>
<dbReference type="GO" id="GO:0006094">
    <property type="term" value="P:gluconeogenesis"/>
    <property type="evidence" value="ECO:0007669"/>
    <property type="project" value="UniProtKB-UniPathway"/>
</dbReference>
<feature type="chain" id="PRO_5030639329" description="Triosephosphate isomerase" evidence="12">
    <location>
        <begin position="17"/>
        <end position="286"/>
    </location>
</feature>
<keyword evidence="12" id="KW-0732">Signal</keyword>
<evidence type="ECO:0000256" key="8">
    <source>
        <dbReference type="ARBA" id="ARBA00023235"/>
    </source>
</evidence>
<dbReference type="PANTHER" id="PTHR21139">
    <property type="entry name" value="TRIOSEPHOSPHATE ISOMERASE"/>
    <property type="match status" value="1"/>
</dbReference>
<proteinExistence type="inferred from homology"/>
<evidence type="ECO:0000256" key="7">
    <source>
        <dbReference type="ARBA" id="ARBA00023152"/>
    </source>
</evidence>
<evidence type="ECO:0000256" key="3">
    <source>
        <dbReference type="ARBA" id="ARBA00007422"/>
    </source>
</evidence>
<comment type="pathway">
    <text evidence="2 11">Carbohydrate biosynthesis; gluconeogenesis.</text>
</comment>
<dbReference type="GO" id="GO:0006096">
    <property type="term" value="P:glycolytic process"/>
    <property type="evidence" value="ECO:0007669"/>
    <property type="project" value="UniProtKB-UniPathway"/>
</dbReference>
<dbReference type="UniPathway" id="UPA00138"/>
<evidence type="ECO:0000256" key="5">
    <source>
        <dbReference type="ARBA" id="ARBA00022432"/>
    </source>
</evidence>
<keyword evidence="6" id="KW-0963">Cytoplasm</keyword>
<evidence type="ECO:0000256" key="12">
    <source>
        <dbReference type="SAM" id="SignalP"/>
    </source>
</evidence>
<dbReference type="GO" id="GO:0046166">
    <property type="term" value="P:glyceraldehyde-3-phosphate biosynthetic process"/>
    <property type="evidence" value="ECO:0007669"/>
    <property type="project" value="TreeGrafter"/>
</dbReference>
<dbReference type="Gene3D" id="3.20.20.70">
    <property type="entry name" value="Aldolase class I"/>
    <property type="match status" value="1"/>
</dbReference>
<protein>
    <recommendedName>
        <fullName evidence="11">Triosephosphate isomerase</fullName>
        <ecNumber evidence="11">5.3.1.1</ecNumber>
    </recommendedName>
</protein>
<organism evidence="13">
    <name type="scientific">Aureoumbra lagunensis</name>
    <dbReference type="NCBI Taxonomy" id="44058"/>
    <lineage>
        <taxon>Eukaryota</taxon>
        <taxon>Sar</taxon>
        <taxon>Stramenopiles</taxon>
        <taxon>Ochrophyta</taxon>
        <taxon>Pelagophyceae</taxon>
        <taxon>Pelagomonadales</taxon>
        <taxon>Aureoumbra</taxon>
    </lineage>
</organism>
<dbReference type="UniPathway" id="UPA00109">
    <property type="reaction ID" value="UER00189"/>
</dbReference>
<name>A0A7S3NGW8_9STRA</name>
<evidence type="ECO:0000256" key="10">
    <source>
        <dbReference type="ARBA" id="ARBA00056661"/>
    </source>
</evidence>
<evidence type="ECO:0000256" key="1">
    <source>
        <dbReference type="ARBA" id="ARBA00004680"/>
    </source>
</evidence>
<evidence type="ECO:0000256" key="6">
    <source>
        <dbReference type="ARBA" id="ARBA00022490"/>
    </source>
</evidence>
<feature type="signal peptide" evidence="12">
    <location>
        <begin position="1"/>
        <end position="16"/>
    </location>
</feature>
<dbReference type="InterPro" id="IPR035990">
    <property type="entry name" value="TIM_sf"/>
</dbReference>